<evidence type="ECO:0000256" key="1">
    <source>
        <dbReference type="ARBA" id="ARBA00022478"/>
    </source>
</evidence>
<comment type="subcellular location">
    <subcellularLocation>
        <location evidence="3">Cytoplasm</location>
    </subcellularLocation>
</comment>
<accession>A0A0E3SRS0</accession>
<dbReference type="OrthoDB" id="30537at2157"/>
<dbReference type="PANTHER" id="PTHR10535:SF0">
    <property type="entry name" value="DNA-DIRECTED RNA POLYMERASES I, II, AND III SUBUNIT RPABC1"/>
    <property type="match status" value="1"/>
</dbReference>
<organism evidence="5 6">
    <name type="scientific">Methanococcoides methylutens MM1</name>
    <dbReference type="NCBI Taxonomy" id="1434104"/>
    <lineage>
        <taxon>Archaea</taxon>
        <taxon>Methanobacteriati</taxon>
        <taxon>Methanobacteriota</taxon>
        <taxon>Stenosarchaea group</taxon>
        <taxon>Methanomicrobia</taxon>
        <taxon>Methanosarcinales</taxon>
        <taxon>Methanosarcinaceae</taxon>
        <taxon>Methanococcoides</taxon>
    </lineage>
</organism>
<dbReference type="SUPFAM" id="SSF55287">
    <property type="entry name" value="RPB5-like RNA polymerase subunit"/>
    <property type="match status" value="1"/>
</dbReference>
<dbReference type="HOGENOM" id="CLU_058320_4_0_2"/>
<dbReference type="InterPro" id="IPR035913">
    <property type="entry name" value="RPB5-like_sf"/>
</dbReference>
<comment type="function">
    <text evidence="3">DNA-dependent RNA polymerase (RNAP) catalyzes the transcription of DNA into RNA using the four ribonucleoside triphosphates as substrates.</text>
</comment>
<dbReference type="AlphaFoldDB" id="A0A0E3SRS0"/>
<keyword evidence="1 3" id="KW-0240">DNA-directed RNA polymerase</keyword>
<dbReference type="EC" id="2.7.7.6" evidence="3"/>
<gene>
    <name evidence="3" type="primary">rpo5</name>
    <name evidence="3" type="synonym">rpoH</name>
    <name evidence="5" type="ORF">MCMEM_1648</name>
</gene>
<dbReference type="PANTHER" id="PTHR10535">
    <property type="entry name" value="DNA-DIRECTED RNA POLYMERASES I, II, AND III SUBUNIT RPABC1"/>
    <property type="match status" value="1"/>
</dbReference>
<dbReference type="InterPro" id="IPR014381">
    <property type="entry name" value="Arch_Rpo5/euc_Rpb5"/>
</dbReference>
<dbReference type="GO" id="GO:0006366">
    <property type="term" value="P:transcription by RNA polymerase II"/>
    <property type="evidence" value="ECO:0007669"/>
    <property type="project" value="TreeGrafter"/>
</dbReference>
<feature type="domain" description="RNA polymerase subunit H/Rpb5 C-terminal" evidence="4">
    <location>
        <begin position="5"/>
        <end position="76"/>
    </location>
</feature>
<proteinExistence type="inferred from homology"/>
<dbReference type="Pfam" id="PF01191">
    <property type="entry name" value="RNA_pol_Rpb5_C"/>
    <property type="match status" value="1"/>
</dbReference>
<dbReference type="InterPro" id="IPR000783">
    <property type="entry name" value="RNA_pol_subH/Rpb5_C"/>
</dbReference>
<evidence type="ECO:0000313" key="5">
    <source>
        <dbReference type="EMBL" id="AKB85701.1"/>
    </source>
</evidence>
<keyword evidence="3 5" id="KW-0548">Nucleotidyltransferase</keyword>
<evidence type="ECO:0000259" key="4">
    <source>
        <dbReference type="Pfam" id="PF01191"/>
    </source>
</evidence>
<dbReference type="NCBIfam" id="NF007129">
    <property type="entry name" value="PRK09570.1"/>
    <property type="match status" value="1"/>
</dbReference>
<dbReference type="GO" id="GO:0006362">
    <property type="term" value="P:transcription elongation by RNA polymerase I"/>
    <property type="evidence" value="ECO:0007669"/>
    <property type="project" value="TreeGrafter"/>
</dbReference>
<dbReference type="GO" id="GO:0042797">
    <property type="term" value="P:tRNA transcription by RNA polymerase III"/>
    <property type="evidence" value="ECO:0007669"/>
    <property type="project" value="TreeGrafter"/>
</dbReference>
<dbReference type="Gene3D" id="3.90.940.20">
    <property type="entry name" value="RPB5-like RNA polymerase subunit"/>
    <property type="match status" value="1"/>
</dbReference>
<dbReference type="KEGG" id="mmet:MCMEM_1648"/>
<dbReference type="GO" id="GO:0003677">
    <property type="term" value="F:DNA binding"/>
    <property type="evidence" value="ECO:0007669"/>
    <property type="project" value="InterPro"/>
</dbReference>
<dbReference type="GeneID" id="24894210"/>
<dbReference type="RefSeq" id="WP_082087313.1">
    <property type="nucleotide sequence ID" value="NZ_CP009518.1"/>
</dbReference>
<keyword evidence="3 5" id="KW-0808">Transferase</keyword>
<dbReference type="GO" id="GO:0000428">
    <property type="term" value="C:DNA-directed RNA polymerase complex"/>
    <property type="evidence" value="ECO:0007669"/>
    <property type="project" value="UniProtKB-KW"/>
</dbReference>
<dbReference type="STRING" id="1434104.MCMEM_1648"/>
<evidence type="ECO:0000256" key="2">
    <source>
        <dbReference type="ARBA" id="ARBA00023163"/>
    </source>
</evidence>
<protein>
    <recommendedName>
        <fullName evidence="3">DNA-directed RNA polymerase subunit Rpo5</fullName>
        <ecNumber evidence="3">2.7.7.6</ecNumber>
    </recommendedName>
    <alternativeName>
        <fullName evidence="3">DNA-directed RNA polymerase subunit H</fullName>
    </alternativeName>
</protein>
<reference evidence="5 6" key="1">
    <citation type="submission" date="2014-07" db="EMBL/GenBank/DDBJ databases">
        <title>Methanogenic archaea and the global carbon cycle.</title>
        <authorList>
            <person name="Henriksen J.R."/>
            <person name="Luke J."/>
            <person name="Reinhart S."/>
            <person name="Benedict M.N."/>
            <person name="Youngblut N.D."/>
            <person name="Metcalf M.E."/>
            <person name="Whitaker R.J."/>
            <person name="Metcalf W.W."/>
        </authorList>
    </citation>
    <scope>NUCLEOTIDE SEQUENCE [LARGE SCALE GENOMIC DNA]</scope>
    <source>
        <strain evidence="5 6">MM1</strain>
    </source>
</reference>
<dbReference type="HAMAP" id="MF_00025">
    <property type="entry name" value="RNApol_Rpo5_RPB5"/>
    <property type="match status" value="1"/>
</dbReference>
<dbReference type="EMBL" id="CP009518">
    <property type="protein sequence ID" value="AKB85701.1"/>
    <property type="molecule type" value="Genomic_DNA"/>
</dbReference>
<evidence type="ECO:0000313" key="6">
    <source>
        <dbReference type="Proteomes" id="UP000033048"/>
    </source>
</evidence>
<sequence>MNTFSLLDHEFIPHHEIMDEDELKTVLKHFNVEREQLPKLKVTDPIAQEIDAAPGDVVKITRNSQTAGEALYYRYVIE</sequence>
<dbReference type="Proteomes" id="UP000033048">
    <property type="component" value="Chromosome"/>
</dbReference>
<comment type="catalytic activity">
    <reaction evidence="3">
        <text>RNA(n) + a ribonucleoside 5'-triphosphate = RNA(n+1) + diphosphate</text>
        <dbReference type="Rhea" id="RHEA:21248"/>
        <dbReference type="Rhea" id="RHEA-COMP:14527"/>
        <dbReference type="Rhea" id="RHEA-COMP:17342"/>
        <dbReference type="ChEBI" id="CHEBI:33019"/>
        <dbReference type="ChEBI" id="CHEBI:61557"/>
        <dbReference type="ChEBI" id="CHEBI:140395"/>
        <dbReference type="EC" id="2.7.7.6"/>
    </reaction>
</comment>
<keyword evidence="3" id="KW-0963">Cytoplasm</keyword>
<keyword evidence="2 3" id="KW-0804">Transcription</keyword>
<name>A0A0E3SRS0_METMT</name>
<dbReference type="GO" id="GO:0003899">
    <property type="term" value="F:DNA-directed RNA polymerase activity"/>
    <property type="evidence" value="ECO:0007669"/>
    <property type="project" value="UniProtKB-UniRule"/>
</dbReference>
<comment type="similarity">
    <text evidence="3">Belongs to the archaeal Rpo5/eukaryotic RPB5 RNA polymerase subunit family.</text>
</comment>
<dbReference type="GO" id="GO:0005737">
    <property type="term" value="C:cytoplasm"/>
    <property type="evidence" value="ECO:0007669"/>
    <property type="project" value="UniProtKB-SubCell"/>
</dbReference>
<comment type="subunit">
    <text evidence="3">Part of the RNA polymerase complex.</text>
</comment>
<evidence type="ECO:0000256" key="3">
    <source>
        <dbReference type="HAMAP-Rule" id="MF_00025"/>
    </source>
</evidence>
<keyword evidence="6" id="KW-1185">Reference proteome</keyword>